<dbReference type="PANTHER" id="PTHR19848:SF8">
    <property type="entry name" value="F-BOX AND WD REPEAT DOMAIN CONTAINING 7"/>
    <property type="match status" value="1"/>
</dbReference>
<evidence type="ECO:0000256" key="2">
    <source>
        <dbReference type="ARBA" id="ARBA00022737"/>
    </source>
</evidence>
<sequence>MSLNQSFHVQPLSTLSVHKHHHHQQHSHLKSGSVQQQSSFSNVGIATTGNMNNRLKPTNHKEGSSSSNAVKSLPYPVRSSLRVPITTSSFHGTARISSNNNNNLPLRTHHPDSSTNGPLKYCSKKESDDDPQQPIPRRTPSHARSKSLHHPSPHTTINVSASSCGIGSTTEIIFTSKNRQSMKGNQASTTMLKNSSSNGTAFTQNGVQKVTGSLNTNNRDLMYTSPCYGYRSHHDKENAHEEKENLLSPTWKDEMPLVKAALLVSKQKEPSSQISTPKKEIVGDNMNGGCPLTPNSLKRRNTTALTRLNNKSSHSSKVLSTPVRSSTTITTPSQTKQQVDLVNKLPSCDEMEQLDDESSQYEAFKKITNIEAISFATATPTEVWCGEKKGVIVIFDIKTCNVIQTIREEKRVYVSCMCSFMHSNGSQQQPLMWAGMADGTINIYSIKPKRLLRTLVGHTGTVTAIVGLNEGLVATCSVDFTIRLWDTLTFTCKNSYVGLKSWVNTLCSVGPLLWSGSDDATIRVWNVLEERTSPMNEVSNQTTLTTLNQEATFTTNESQSIAEASASQNSVTENAGTSKRHMYGVTQLCYCSKTNTVWSSSRDCCVKIWSTTPSSIQCEKCIQFPSFVNCMHIADDNIWIATHREISVWNVSEKKLLGKYRIEGFVTCISTVGDSVWIACSDKSILVYKLHAHRKDDIGNGLDNQETHFTRRKRVSASLRLSSEFNTCASDLMDFEDPIEQTFEEEIDFSKTQQDEISEDLKEEEECDIGGDKTSSLTVNPLLHVSPIKGDLSSSPLFVGDVNENEKSIFCELHFDDIDLEHAQENDAKHEDDIKFLHSVHSQPVLNRFNESIDSESIEDSFLNQSIVVECSTIHELVDEDLHGCLPEPSGSSSCQQEMQECSLVENVTNQSGTDRNNTLLFQPPLSVTSSSSWWNAPNNKLNRIQRFLQYVLQSCFNPINSNE</sequence>
<keyword evidence="1 3" id="KW-0853">WD repeat</keyword>
<feature type="region of interest" description="Disordered" evidence="4">
    <location>
        <begin position="91"/>
        <end position="162"/>
    </location>
</feature>
<dbReference type="SMART" id="SM00320">
    <property type="entry name" value="WD40"/>
    <property type="match status" value="6"/>
</dbReference>
<dbReference type="RefSeq" id="XP_044560374.1">
    <property type="nucleotide sequence ID" value="XM_044708462.1"/>
</dbReference>
<name>A0A6A5BMY0_NAEFO</name>
<accession>A0A6A5BMY0</accession>
<evidence type="ECO:0000313" key="5">
    <source>
        <dbReference type="EMBL" id="KAF0975661.1"/>
    </source>
</evidence>
<evidence type="ECO:0000256" key="4">
    <source>
        <dbReference type="SAM" id="MobiDB-lite"/>
    </source>
</evidence>
<feature type="compositionally biased region" description="Basic residues" evidence="4">
    <location>
        <begin position="17"/>
        <end position="29"/>
    </location>
</feature>
<proteinExistence type="predicted"/>
<reference evidence="5 6" key="1">
    <citation type="journal article" date="2019" name="Sci. Rep.">
        <title>Nanopore sequencing improves the draft genome of the human pathogenic amoeba Naegleria fowleri.</title>
        <authorList>
            <person name="Liechti N."/>
            <person name="Schurch N."/>
            <person name="Bruggmann R."/>
            <person name="Wittwer M."/>
        </authorList>
    </citation>
    <scope>NUCLEOTIDE SEQUENCE [LARGE SCALE GENOMIC DNA]</scope>
    <source>
        <strain evidence="5 6">ATCC 30894</strain>
    </source>
</reference>
<feature type="region of interest" description="Disordered" evidence="4">
    <location>
        <begin position="311"/>
        <end position="332"/>
    </location>
</feature>
<organism evidence="5 6">
    <name type="scientific">Naegleria fowleri</name>
    <name type="common">Brain eating amoeba</name>
    <dbReference type="NCBI Taxonomy" id="5763"/>
    <lineage>
        <taxon>Eukaryota</taxon>
        <taxon>Discoba</taxon>
        <taxon>Heterolobosea</taxon>
        <taxon>Tetramitia</taxon>
        <taxon>Eutetramitia</taxon>
        <taxon>Vahlkampfiidae</taxon>
        <taxon>Naegleria</taxon>
    </lineage>
</organism>
<feature type="repeat" description="WD" evidence="3">
    <location>
        <begin position="510"/>
        <end position="527"/>
    </location>
</feature>
<feature type="compositionally biased region" description="Polar residues" evidence="4">
    <location>
        <begin position="32"/>
        <end position="56"/>
    </location>
</feature>
<feature type="compositionally biased region" description="Basic residues" evidence="4">
    <location>
        <begin position="139"/>
        <end position="152"/>
    </location>
</feature>
<comment type="caution">
    <text evidence="5">The sequence shown here is derived from an EMBL/GenBank/DDBJ whole genome shotgun (WGS) entry which is preliminary data.</text>
</comment>
<dbReference type="PANTHER" id="PTHR19848">
    <property type="entry name" value="WD40 REPEAT PROTEIN"/>
    <property type="match status" value="1"/>
</dbReference>
<dbReference type="VEuPathDB" id="AmoebaDB:FDP41_004988"/>
<evidence type="ECO:0000256" key="3">
    <source>
        <dbReference type="PROSITE-ProRule" id="PRU00221"/>
    </source>
</evidence>
<gene>
    <name evidence="5" type="ORF">FDP41_004988</name>
</gene>
<dbReference type="Gene3D" id="2.130.10.10">
    <property type="entry name" value="YVTN repeat-like/Quinoprotein amine dehydrogenase"/>
    <property type="match status" value="2"/>
</dbReference>
<dbReference type="SUPFAM" id="SSF50978">
    <property type="entry name" value="WD40 repeat-like"/>
    <property type="match status" value="1"/>
</dbReference>
<dbReference type="VEuPathDB" id="AmoebaDB:NF0127830"/>
<feature type="compositionally biased region" description="Polar residues" evidence="4">
    <location>
        <begin position="153"/>
        <end position="162"/>
    </location>
</feature>
<keyword evidence="6" id="KW-1185">Reference proteome</keyword>
<evidence type="ECO:0000256" key="1">
    <source>
        <dbReference type="ARBA" id="ARBA00022574"/>
    </source>
</evidence>
<keyword evidence="2" id="KW-0677">Repeat</keyword>
<dbReference type="EMBL" id="VFQX01000043">
    <property type="protein sequence ID" value="KAF0975661.1"/>
    <property type="molecule type" value="Genomic_DNA"/>
</dbReference>
<feature type="region of interest" description="Disordered" evidence="4">
    <location>
        <begin position="268"/>
        <end position="297"/>
    </location>
</feature>
<feature type="region of interest" description="Disordered" evidence="4">
    <location>
        <begin position="175"/>
        <end position="204"/>
    </location>
</feature>
<dbReference type="AlphaFoldDB" id="A0A6A5BMY0"/>
<protein>
    <submittedName>
        <fullName evidence="5">Uncharacterized protein</fullName>
    </submittedName>
</protein>
<dbReference type="InterPro" id="IPR015943">
    <property type="entry name" value="WD40/YVTN_repeat-like_dom_sf"/>
</dbReference>
<dbReference type="InterPro" id="IPR001680">
    <property type="entry name" value="WD40_rpt"/>
</dbReference>
<feature type="repeat" description="WD" evidence="3">
    <location>
        <begin position="455"/>
        <end position="486"/>
    </location>
</feature>
<dbReference type="PROSITE" id="PS50082">
    <property type="entry name" value="WD_REPEATS_2"/>
    <property type="match status" value="2"/>
</dbReference>
<dbReference type="Pfam" id="PF00400">
    <property type="entry name" value="WD40"/>
    <property type="match status" value="1"/>
</dbReference>
<dbReference type="Proteomes" id="UP000444721">
    <property type="component" value="Unassembled WGS sequence"/>
</dbReference>
<dbReference type="GeneID" id="68112206"/>
<feature type="region of interest" description="Disordered" evidence="4">
    <location>
        <begin position="16"/>
        <end position="73"/>
    </location>
</feature>
<dbReference type="VEuPathDB" id="AmoebaDB:NfTy_050880"/>
<dbReference type="InterPro" id="IPR036322">
    <property type="entry name" value="WD40_repeat_dom_sf"/>
</dbReference>
<dbReference type="OrthoDB" id="1068471at2759"/>
<evidence type="ECO:0000313" key="6">
    <source>
        <dbReference type="Proteomes" id="UP000444721"/>
    </source>
</evidence>
<feature type="compositionally biased region" description="Polar residues" evidence="4">
    <location>
        <begin position="91"/>
        <end position="105"/>
    </location>
</feature>